<evidence type="ECO:0000256" key="1">
    <source>
        <dbReference type="SAM" id="Phobius"/>
    </source>
</evidence>
<keyword evidence="3" id="KW-1185">Reference proteome</keyword>
<keyword evidence="1" id="KW-0472">Membrane</keyword>
<feature type="transmembrane region" description="Helical" evidence="1">
    <location>
        <begin position="52"/>
        <end position="76"/>
    </location>
</feature>
<evidence type="ECO:0000313" key="3">
    <source>
        <dbReference type="Proteomes" id="UP001341840"/>
    </source>
</evidence>
<gene>
    <name evidence="2" type="ORF">PIB30_031028</name>
</gene>
<dbReference type="EMBL" id="JASCZI010271992">
    <property type="protein sequence ID" value="MED6218913.1"/>
    <property type="molecule type" value="Genomic_DNA"/>
</dbReference>
<keyword evidence="1" id="KW-0812">Transmembrane</keyword>
<sequence>MLSSTVTHLLSFTIICLLLVLLVTPTIPKPLLLEKNYLTASVLFQPQQKEYVHVYVNSIAMPLLALFIFMVFLYAVTTTILFGPRTIRLVFFASHQESSQ</sequence>
<accession>A0ABU6ZBW4</accession>
<keyword evidence="1" id="KW-1133">Transmembrane helix</keyword>
<comment type="caution">
    <text evidence="2">The sequence shown here is derived from an EMBL/GenBank/DDBJ whole genome shotgun (WGS) entry which is preliminary data.</text>
</comment>
<protein>
    <submittedName>
        <fullName evidence="2">Uncharacterized protein</fullName>
    </submittedName>
</protein>
<reference evidence="2 3" key="1">
    <citation type="journal article" date="2023" name="Plants (Basel)">
        <title>Bridging the Gap: Combining Genomics and Transcriptomics Approaches to Understand Stylosanthes scabra, an Orphan Legume from the Brazilian Caatinga.</title>
        <authorList>
            <person name="Ferreira-Neto J.R.C."/>
            <person name="da Silva M.D."/>
            <person name="Binneck E."/>
            <person name="de Melo N.F."/>
            <person name="da Silva R.H."/>
            <person name="de Melo A.L.T.M."/>
            <person name="Pandolfi V."/>
            <person name="Bustamante F.O."/>
            <person name="Brasileiro-Vidal A.C."/>
            <person name="Benko-Iseppon A.M."/>
        </authorList>
    </citation>
    <scope>NUCLEOTIDE SEQUENCE [LARGE SCALE GENOMIC DNA]</scope>
    <source>
        <tissue evidence="2">Leaves</tissue>
    </source>
</reference>
<proteinExistence type="predicted"/>
<organism evidence="2 3">
    <name type="scientific">Stylosanthes scabra</name>
    <dbReference type="NCBI Taxonomy" id="79078"/>
    <lineage>
        <taxon>Eukaryota</taxon>
        <taxon>Viridiplantae</taxon>
        <taxon>Streptophyta</taxon>
        <taxon>Embryophyta</taxon>
        <taxon>Tracheophyta</taxon>
        <taxon>Spermatophyta</taxon>
        <taxon>Magnoliopsida</taxon>
        <taxon>eudicotyledons</taxon>
        <taxon>Gunneridae</taxon>
        <taxon>Pentapetalae</taxon>
        <taxon>rosids</taxon>
        <taxon>fabids</taxon>
        <taxon>Fabales</taxon>
        <taxon>Fabaceae</taxon>
        <taxon>Papilionoideae</taxon>
        <taxon>50 kb inversion clade</taxon>
        <taxon>dalbergioids sensu lato</taxon>
        <taxon>Dalbergieae</taxon>
        <taxon>Pterocarpus clade</taxon>
        <taxon>Stylosanthes</taxon>
    </lineage>
</organism>
<evidence type="ECO:0000313" key="2">
    <source>
        <dbReference type="EMBL" id="MED6218913.1"/>
    </source>
</evidence>
<name>A0ABU6ZBW4_9FABA</name>
<dbReference type="Proteomes" id="UP001341840">
    <property type="component" value="Unassembled WGS sequence"/>
</dbReference>